<protein>
    <submittedName>
        <fullName evidence="1">Uncharacterized protein</fullName>
    </submittedName>
</protein>
<evidence type="ECO:0000313" key="2">
    <source>
        <dbReference type="Proteomes" id="UP001148629"/>
    </source>
</evidence>
<dbReference type="EMBL" id="JANRMS010000089">
    <property type="protein sequence ID" value="KAJ3547139.1"/>
    <property type="molecule type" value="Genomic_DNA"/>
</dbReference>
<comment type="caution">
    <text evidence="1">The sequence shown here is derived from an EMBL/GenBank/DDBJ whole genome shotgun (WGS) entry which is preliminary data.</text>
</comment>
<organism evidence="1 2">
    <name type="scientific">Fusarium decemcellulare</name>
    <dbReference type="NCBI Taxonomy" id="57161"/>
    <lineage>
        <taxon>Eukaryota</taxon>
        <taxon>Fungi</taxon>
        <taxon>Dikarya</taxon>
        <taxon>Ascomycota</taxon>
        <taxon>Pezizomycotina</taxon>
        <taxon>Sordariomycetes</taxon>
        <taxon>Hypocreomycetidae</taxon>
        <taxon>Hypocreales</taxon>
        <taxon>Nectriaceae</taxon>
        <taxon>Fusarium</taxon>
        <taxon>Fusarium decemcellulare species complex</taxon>
    </lineage>
</organism>
<keyword evidence="2" id="KW-1185">Reference proteome</keyword>
<name>A0ACC1SVC0_9HYPO</name>
<accession>A0ACC1SVC0</accession>
<reference evidence="1" key="1">
    <citation type="submission" date="2022-08" db="EMBL/GenBank/DDBJ databases">
        <title>Genome Sequence of Fusarium decemcellulare.</title>
        <authorList>
            <person name="Buettner E."/>
        </authorList>
    </citation>
    <scope>NUCLEOTIDE SEQUENCE</scope>
    <source>
        <strain evidence="1">Babe19</strain>
    </source>
</reference>
<proteinExistence type="predicted"/>
<gene>
    <name evidence="1" type="ORF">NM208_g1666</name>
</gene>
<dbReference type="Proteomes" id="UP001148629">
    <property type="component" value="Unassembled WGS sequence"/>
</dbReference>
<sequence length="966" mass="109533">MAFDSNVKRERAPLQKARKANASQQKASESSPSTVPKNSRRERKGENRIEKMRQDLNISLHQMGLIDSWINPENDTDLESDEHYSVRLKTGQEDRNIIHQTISELQKNQIGAPANALEYIEAIPMVEASKSQSAILFRIIDLLIPQRLLQTMTKRCQEEQKPCPLRAVAKGRLEQCYKRNSAGVNKIRPTVGEHSVPPGESCLHDLINVDALLRQDQELREILEKSLELHPQCLHFLIEEAKFDPGQKDNSQLISLDSFKSLLELLPDTVFNSTLPNGRYSPLQMAVQLFSKQSIDYKLLFDAIKALVERHPQSIFFKGGRSGNLKTAYHLFQNTKSKENAEWQSRAEELLKTTCIGAREIYDEEHGGWMTENLREKKNEFLYSQVALEKRFFLNLDGESAMLNEDYISTMFDKSGMRFESVLEFVKLPYWNPADRKPQSKLSVKPPTHGTPISTTKQQGAQRFQPVEAKPDPYKYIFRYLWESGVHKIFTVEVEDDGPAPHTNAAIREALRGTTSPGRSFDIEVWKWKKFDICSETIFAAAPKAREVHLFSRANTAVLRGWASESGLVKLKELEELTIEIFPTNRDDEQDCKDYEQELKNSLTQRCDKLTLDKIQVAYPNSQSIQTDTNTGTAMDPAARTQQSRSQKKLRSKEWITELQEFREFVLNLDLGESRPPVKIALLDDGCKLTGLHGKQIGKSFRADGQEYFVGDCEHGTQMACCIREVCPMAELYIARLDDSRDVENQKFTIASCHEALQWALEMDVDIISMSWTFKRKGAANDEHEKRFAELISESKVILFGALPDKGPTLPNTQFAPVGLDNVIRIASATTYGETSKDNIHATIDFLLPGEDLEIKPGNIVCGSSYATAYAAGLAAVVLYCIKASQQINGEDKQDKLLALAKTKQGMSNIFCYLGQKQPRDKTDAGIFLMPYHKLKGDFYTEPKEEILENILGEIMPKSERLQLTL</sequence>
<evidence type="ECO:0000313" key="1">
    <source>
        <dbReference type="EMBL" id="KAJ3547139.1"/>
    </source>
</evidence>